<feature type="compositionally biased region" description="Polar residues" evidence="1">
    <location>
        <begin position="76"/>
        <end position="101"/>
    </location>
</feature>
<dbReference type="EMBL" id="CAXDID020000032">
    <property type="protein sequence ID" value="CAL5994912.1"/>
    <property type="molecule type" value="Genomic_DNA"/>
</dbReference>
<dbReference type="Proteomes" id="UP001642409">
    <property type="component" value="Unassembled WGS sequence"/>
</dbReference>
<evidence type="ECO:0000313" key="4">
    <source>
        <dbReference type="Proteomes" id="UP001642409"/>
    </source>
</evidence>
<evidence type="ECO:0000313" key="2">
    <source>
        <dbReference type="EMBL" id="CAL5994912.1"/>
    </source>
</evidence>
<accession>A0ABP1HKX4</accession>
<proteinExistence type="predicted"/>
<evidence type="ECO:0000313" key="3">
    <source>
        <dbReference type="EMBL" id="CAL5994918.1"/>
    </source>
</evidence>
<reference evidence="3 4" key="1">
    <citation type="submission" date="2024-07" db="EMBL/GenBank/DDBJ databases">
        <authorList>
            <person name="Akdeniz Z."/>
        </authorList>
    </citation>
    <scope>NUCLEOTIDE SEQUENCE [LARGE SCALE GENOMIC DNA]</scope>
</reference>
<organism evidence="3 4">
    <name type="scientific">Hexamita inflata</name>
    <dbReference type="NCBI Taxonomy" id="28002"/>
    <lineage>
        <taxon>Eukaryota</taxon>
        <taxon>Metamonada</taxon>
        <taxon>Diplomonadida</taxon>
        <taxon>Hexamitidae</taxon>
        <taxon>Hexamitinae</taxon>
        <taxon>Hexamita</taxon>
    </lineage>
</organism>
<gene>
    <name evidence="2" type="ORF">HINF_LOCUS13778</name>
    <name evidence="3" type="ORF">HINF_LOCUS13781</name>
</gene>
<comment type="caution">
    <text evidence="3">The sequence shown here is derived from an EMBL/GenBank/DDBJ whole genome shotgun (WGS) entry which is preliminary data.</text>
</comment>
<protein>
    <submittedName>
        <fullName evidence="3">Hypothetical_protein</fullName>
    </submittedName>
</protein>
<feature type="region of interest" description="Disordered" evidence="1">
    <location>
        <begin position="76"/>
        <end position="114"/>
    </location>
</feature>
<keyword evidence="4" id="KW-1185">Reference proteome</keyword>
<evidence type="ECO:0000256" key="1">
    <source>
        <dbReference type="SAM" id="MobiDB-lite"/>
    </source>
</evidence>
<name>A0ABP1HKX4_9EUKA</name>
<dbReference type="EMBL" id="CAXDID020000032">
    <property type="protein sequence ID" value="CAL5994918.1"/>
    <property type="molecule type" value="Genomic_DNA"/>
</dbReference>
<sequence>MDCYYHRLIFIKAQNGFDSRLTFHRWTRDNTVNTRSCGNVRSDTSSSWFQGNIATPVLQERSQNRFQIYFKMNPRTTSSTYGKYLSTSESMKPTDPKTTQPSDKKDPTQKGQKK</sequence>